<reference evidence="6 7" key="1">
    <citation type="submission" date="2024-09" db="EMBL/GenBank/DDBJ databases">
        <authorList>
            <person name="Sun Q."/>
            <person name="Mori K."/>
        </authorList>
    </citation>
    <scope>NUCLEOTIDE SEQUENCE [LARGE SCALE GENOMIC DNA]</scope>
    <source>
        <strain evidence="6 7">CECT 8726</strain>
    </source>
</reference>
<comment type="caution">
    <text evidence="6">The sequence shown here is derived from an EMBL/GenBank/DDBJ whole genome shotgun (WGS) entry which is preliminary data.</text>
</comment>
<dbReference type="Proteomes" id="UP001589683">
    <property type="component" value="Unassembled WGS sequence"/>
</dbReference>
<dbReference type="Pfam" id="PF04828">
    <property type="entry name" value="GFA"/>
    <property type="match status" value="1"/>
</dbReference>
<evidence type="ECO:0000256" key="4">
    <source>
        <dbReference type="ARBA" id="ARBA00023239"/>
    </source>
</evidence>
<evidence type="ECO:0000256" key="3">
    <source>
        <dbReference type="ARBA" id="ARBA00022833"/>
    </source>
</evidence>
<evidence type="ECO:0000313" key="7">
    <source>
        <dbReference type="Proteomes" id="UP001589683"/>
    </source>
</evidence>
<keyword evidence="3" id="KW-0862">Zinc</keyword>
<comment type="similarity">
    <text evidence="1">Belongs to the Gfa family.</text>
</comment>
<keyword evidence="2" id="KW-0479">Metal-binding</keyword>
<protein>
    <submittedName>
        <fullName evidence="6">GFA family protein</fullName>
    </submittedName>
</protein>
<dbReference type="RefSeq" id="WP_213887123.1">
    <property type="nucleotide sequence ID" value="NZ_JAGFNU010000001.1"/>
</dbReference>
<organism evidence="6 7">
    <name type="scientific">Pseudohalocynthiibacter aestuariivivens</name>
    <dbReference type="NCBI Taxonomy" id="1591409"/>
    <lineage>
        <taxon>Bacteria</taxon>
        <taxon>Pseudomonadati</taxon>
        <taxon>Pseudomonadota</taxon>
        <taxon>Alphaproteobacteria</taxon>
        <taxon>Rhodobacterales</taxon>
        <taxon>Paracoccaceae</taxon>
        <taxon>Pseudohalocynthiibacter</taxon>
    </lineage>
</organism>
<keyword evidence="4" id="KW-0456">Lyase</keyword>
<evidence type="ECO:0000256" key="1">
    <source>
        <dbReference type="ARBA" id="ARBA00005495"/>
    </source>
</evidence>
<evidence type="ECO:0000256" key="2">
    <source>
        <dbReference type="ARBA" id="ARBA00022723"/>
    </source>
</evidence>
<dbReference type="EMBL" id="JBHMEA010000044">
    <property type="protein sequence ID" value="MFB9232870.1"/>
    <property type="molecule type" value="Genomic_DNA"/>
</dbReference>
<proteinExistence type="inferred from homology"/>
<sequence length="136" mass="15463">MSGSGRCLCGAAKFKFERKPLWSGFCHCESCRRNCAAPVAAFFGVANEHYRWLGTPPATYKSFADVTRHFCAKCGTPMAYEAERFPGEIHFYATTLDDPADFKPKFHVHYKERVEWLHITDDLPKYQTTSLNGNAE</sequence>
<evidence type="ECO:0000313" key="6">
    <source>
        <dbReference type="EMBL" id="MFB9232870.1"/>
    </source>
</evidence>
<feature type="domain" description="CENP-V/GFA" evidence="5">
    <location>
        <begin position="1"/>
        <end position="111"/>
    </location>
</feature>
<name>A0ABV5JHD2_9RHOB</name>
<dbReference type="SUPFAM" id="SSF51316">
    <property type="entry name" value="Mss4-like"/>
    <property type="match status" value="1"/>
</dbReference>
<keyword evidence="7" id="KW-1185">Reference proteome</keyword>
<dbReference type="InterPro" id="IPR011057">
    <property type="entry name" value="Mss4-like_sf"/>
</dbReference>
<evidence type="ECO:0000259" key="5">
    <source>
        <dbReference type="PROSITE" id="PS51891"/>
    </source>
</evidence>
<dbReference type="PANTHER" id="PTHR33337:SF40">
    <property type="entry name" value="CENP-V_GFA DOMAIN-CONTAINING PROTEIN-RELATED"/>
    <property type="match status" value="1"/>
</dbReference>
<dbReference type="PANTHER" id="PTHR33337">
    <property type="entry name" value="GFA DOMAIN-CONTAINING PROTEIN"/>
    <property type="match status" value="1"/>
</dbReference>
<accession>A0ABV5JHD2</accession>
<dbReference type="Gene3D" id="3.90.1590.10">
    <property type="entry name" value="glutathione-dependent formaldehyde- activating enzyme (gfa)"/>
    <property type="match status" value="1"/>
</dbReference>
<gene>
    <name evidence="6" type="ORF">ACFFUT_13845</name>
</gene>
<dbReference type="InterPro" id="IPR006913">
    <property type="entry name" value="CENP-V/GFA"/>
</dbReference>
<dbReference type="PROSITE" id="PS51891">
    <property type="entry name" value="CENP_V_GFA"/>
    <property type="match status" value="1"/>
</dbReference>